<gene>
    <name evidence="4" type="ORF">ANANG_G00217190</name>
</gene>
<dbReference type="EMBL" id="JAFIRN010000012">
    <property type="protein sequence ID" value="KAG5837830.1"/>
    <property type="molecule type" value="Genomic_DNA"/>
</dbReference>
<dbReference type="AlphaFoldDB" id="A0A9D3LVJ5"/>
<accession>A0A9D3LVJ5</accession>
<dbReference type="InterPro" id="IPR001283">
    <property type="entry name" value="CRISP-related"/>
</dbReference>
<comment type="similarity">
    <text evidence="1">Belongs to the CRISP family.</text>
</comment>
<evidence type="ECO:0000259" key="3">
    <source>
        <dbReference type="SMART" id="SM00198"/>
    </source>
</evidence>
<dbReference type="InterPro" id="IPR002413">
    <property type="entry name" value="V5_allergen-like"/>
</dbReference>
<proteinExistence type="inferred from homology"/>
<evidence type="ECO:0000313" key="4">
    <source>
        <dbReference type="EMBL" id="KAG5837830.1"/>
    </source>
</evidence>
<organism evidence="4 5">
    <name type="scientific">Anguilla anguilla</name>
    <name type="common">European freshwater eel</name>
    <name type="synonym">Muraena anguilla</name>
    <dbReference type="NCBI Taxonomy" id="7936"/>
    <lineage>
        <taxon>Eukaryota</taxon>
        <taxon>Metazoa</taxon>
        <taxon>Chordata</taxon>
        <taxon>Craniata</taxon>
        <taxon>Vertebrata</taxon>
        <taxon>Euteleostomi</taxon>
        <taxon>Actinopterygii</taxon>
        <taxon>Neopterygii</taxon>
        <taxon>Teleostei</taxon>
        <taxon>Anguilliformes</taxon>
        <taxon>Anguillidae</taxon>
        <taxon>Anguilla</taxon>
    </lineage>
</organism>
<evidence type="ECO:0000256" key="1">
    <source>
        <dbReference type="ARBA" id="ARBA00009923"/>
    </source>
</evidence>
<name>A0A9D3LVJ5_ANGAN</name>
<dbReference type="Proteomes" id="UP001044222">
    <property type="component" value="Chromosome 12"/>
</dbReference>
<dbReference type="PANTHER" id="PTHR10334">
    <property type="entry name" value="CYSTEINE-RICH SECRETORY PROTEIN-RELATED"/>
    <property type="match status" value="1"/>
</dbReference>
<dbReference type="Gene3D" id="3.40.33.10">
    <property type="entry name" value="CAP"/>
    <property type="match status" value="1"/>
</dbReference>
<protein>
    <recommendedName>
        <fullName evidence="3">SCP domain-containing protein</fullName>
    </recommendedName>
</protein>
<dbReference type="InterPro" id="IPR018244">
    <property type="entry name" value="Allrgn_V5/Tpx1_CS"/>
</dbReference>
<sequence length="249" mass="26726">MRRMSWDDSLALVAAGYATKCVWEHNPDLGDLGENLYATSGPFNASKAITGWYLEHLDYSYHNDSCPEDKLCGHYTQVVWAETFLVGCSTHLCEKVSGLTFTGVTMLVCDYSPAGNVLGELPYEEGEPCSNCPEDLQHCEKNICVAESPAVTEGTAGDPPPGTDSPSPSEHSTTESPSREADESAAPTDAGRPHSDTSSPPLNGDDESEENGEREEDTEVEVESERSVDGGMSLCSSALLLVTLLLLTL</sequence>
<keyword evidence="5" id="KW-1185">Reference proteome</keyword>
<dbReference type="InterPro" id="IPR035940">
    <property type="entry name" value="CAP_sf"/>
</dbReference>
<feature type="domain" description="SCP" evidence="3">
    <location>
        <begin position="1"/>
        <end position="119"/>
    </location>
</feature>
<evidence type="ECO:0000256" key="2">
    <source>
        <dbReference type="SAM" id="MobiDB-lite"/>
    </source>
</evidence>
<feature type="region of interest" description="Disordered" evidence="2">
    <location>
        <begin position="151"/>
        <end position="231"/>
    </location>
</feature>
<dbReference type="SUPFAM" id="SSF55797">
    <property type="entry name" value="PR-1-like"/>
    <property type="match status" value="1"/>
</dbReference>
<dbReference type="PRINTS" id="PR00837">
    <property type="entry name" value="V5TPXLIKE"/>
</dbReference>
<dbReference type="Pfam" id="PF00188">
    <property type="entry name" value="CAP"/>
    <property type="match status" value="1"/>
</dbReference>
<dbReference type="InterPro" id="IPR014044">
    <property type="entry name" value="CAP_dom"/>
</dbReference>
<dbReference type="GO" id="GO:0005576">
    <property type="term" value="C:extracellular region"/>
    <property type="evidence" value="ECO:0007669"/>
    <property type="project" value="InterPro"/>
</dbReference>
<reference evidence="4" key="1">
    <citation type="submission" date="2021-01" db="EMBL/GenBank/DDBJ databases">
        <title>A chromosome-scale assembly of European eel, Anguilla anguilla.</title>
        <authorList>
            <person name="Henkel C."/>
            <person name="Jong-Raadsen S.A."/>
            <person name="Dufour S."/>
            <person name="Weltzien F.-A."/>
            <person name="Palstra A.P."/>
            <person name="Pelster B."/>
            <person name="Spaink H.P."/>
            <person name="Van Den Thillart G.E."/>
            <person name="Jansen H."/>
            <person name="Zahm M."/>
            <person name="Klopp C."/>
            <person name="Cedric C."/>
            <person name="Louis A."/>
            <person name="Berthelot C."/>
            <person name="Parey E."/>
            <person name="Roest Crollius H."/>
            <person name="Montfort J."/>
            <person name="Robinson-Rechavi M."/>
            <person name="Bucao C."/>
            <person name="Bouchez O."/>
            <person name="Gislard M."/>
            <person name="Lluch J."/>
            <person name="Milhes M."/>
            <person name="Lampietro C."/>
            <person name="Lopez Roques C."/>
            <person name="Donnadieu C."/>
            <person name="Braasch I."/>
            <person name="Desvignes T."/>
            <person name="Postlethwait J."/>
            <person name="Bobe J."/>
            <person name="Guiguen Y."/>
            <person name="Dirks R."/>
        </authorList>
    </citation>
    <scope>NUCLEOTIDE SEQUENCE</scope>
    <source>
        <strain evidence="4">Tag_6206</strain>
        <tissue evidence="4">Liver</tissue>
    </source>
</reference>
<dbReference type="PRINTS" id="PR00838">
    <property type="entry name" value="V5ALLERGEN"/>
</dbReference>
<dbReference type="SMART" id="SM00198">
    <property type="entry name" value="SCP"/>
    <property type="match status" value="1"/>
</dbReference>
<dbReference type="PROSITE" id="PS01009">
    <property type="entry name" value="CRISP_1"/>
    <property type="match status" value="1"/>
</dbReference>
<feature type="compositionally biased region" description="Acidic residues" evidence="2">
    <location>
        <begin position="204"/>
        <end position="222"/>
    </location>
</feature>
<evidence type="ECO:0000313" key="5">
    <source>
        <dbReference type="Proteomes" id="UP001044222"/>
    </source>
</evidence>
<comment type="caution">
    <text evidence="4">The sequence shown here is derived from an EMBL/GenBank/DDBJ whole genome shotgun (WGS) entry which is preliminary data.</text>
</comment>
<feature type="compositionally biased region" description="Low complexity" evidence="2">
    <location>
        <begin position="164"/>
        <end position="176"/>
    </location>
</feature>